<sequence>VSNIASEPVATHQGVLAAHSGPHYRVSDSGFQHGVTPSSTNYAAPSHYSPTPAPLSHTLATPVIHTVLPARIPLHHSLRPQGFQGVPYHSPLTQGPVFIPVRTIGGHQPQYQTHRFAVGHTPNAQYSPSHFTGSHERSPAAYNEYRANAAETPRYYGNVQERRPVVPYQSQIHQRDFESGESTGYRQGSA</sequence>
<feature type="non-terminal residue" evidence="2">
    <location>
        <position position="1"/>
    </location>
</feature>
<organism evidence="2">
    <name type="scientific">Cuerna arida</name>
    <dbReference type="NCBI Taxonomy" id="1464854"/>
    <lineage>
        <taxon>Eukaryota</taxon>
        <taxon>Metazoa</taxon>
        <taxon>Ecdysozoa</taxon>
        <taxon>Arthropoda</taxon>
        <taxon>Hexapoda</taxon>
        <taxon>Insecta</taxon>
        <taxon>Pterygota</taxon>
        <taxon>Neoptera</taxon>
        <taxon>Paraneoptera</taxon>
        <taxon>Hemiptera</taxon>
        <taxon>Auchenorrhyncha</taxon>
        <taxon>Membracoidea</taxon>
        <taxon>Cicadellidae</taxon>
        <taxon>Cicadellinae</taxon>
        <taxon>Proconiini</taxon>
        <taxon>Cuerna</taxon>
    </lineage>
</organism>
<feature type="region of interest" description="Disordered" evidence="1">
    <location>
        <begin position="171"/>
        <end position="190"/>
    </location>
</feature>
<feature type="region of interest" description="Disordered" evidence="1">
    <location>
        <begin position="27"/>
        <end position="49"/>
    </location>
</feature>
<feature type="non-terminal residue" evidence="2">
    <location>
        <position position="190"/>
    </location>
</feature>
<dbReference type="AlphaFoldDB" id="A0A1B6FQ17"/>
<evidence type="ECO:0000256" key="1">
    <source>
        <dbReference type="SAM" id="MobiDB-lite"/>
    </source>
</evidence>
<evidence type="ECO:0000313" key="2">
    <source>
        <dbReference type="EMBL" id="JAS52270.1"/>
    </source>
</evidence>
<dbReference type="EMBL" id="GECZ01017499">
    <property type="protein sequence ID" value="JAS52270.1"/>
    <property type="molecule type" value="Transcribed_RNA"/>
</dbReference>
<name>A0A1B6FQ17_9HEMI</name>
<protein>
    <submittedName>
        <fullName evidence="2">Uncharacterized protein</fullName>
    </submittedName>
</protein>
<proteinExistence type="predicted"/>
<feature type="compositionally biased region" description="Polar residues" evidence="1">
    <location>
        <begin position="180"/>
        <end position="190"/>
    </location>
</feature>
<accession>A0A1B6FQ17</accession>
<reference evidence="2" key="1">
    <citation type="submission" date="2015-11" db="EMBL/GenBank/DDBJ databases">
        <title>De novo transcriptome assembly of four potential Pierce s Disease insect vectors from Arizona vineyards.</title>
        <authorList>
            <person name="Tassone E.E."/>
        </authorList>
    </citation>
    <scope>NUCLEOTIDE SEQUENCE</scope>
</reference>
<gene>
    <name evidence="2" type="ORF">g.5309</name>
</gene>